<dbReference type="Gene3D" id="1.10.10.10">
    <property type="entry name" value="Winged helix-like DNA-binding domain superfamily/Winged helix DNA-binding domain"/>
    <property type="match status" value="1"/>
</dbReference>
<dbReference type="STRING" id="525919.Apre_0419"/>
<feature type="domain" description="HTH marR-type" evidence="4">
    <location>
        <begin position="2"/>
        <end position="134"/>
    </location>
</feature>
<proteinExistence type="predicted"/>
<dbReference type="eggNOG" id="COG1846">
    <property type="taxonomic scope" value="Bacteria"/>
</dbReference>
<gene>
    <name evidence="5" type="ordered locus">Apre_0419</name>
</gene>
<accession>C7RG57</accession>
<dbReference type="PROSITE" id="PS50995">
    <property type="entry name" value="HTH_MARR_2"/>
    <property type="match status" value="1"/>
</dbReference>
<dbReference type="Pfam" id="PF12802">
    <property type="entry name" value="MarR_2"/>
    <property type="match status" value="1"/>
</dbReference>
<dbReference type="InterPro" id="IPR036388">
    <property type="entry name" value="WH-like_DNA-bd_sf"/>
</dbReference>
<dbReference type="InterPro" id="IPR000835">
    <property type="entry name" value="HTH_MarR-typ"/>
</dbReference>
<dbReference type="GO" id="GO:0003677">
    <property type="term" value="F:DNA binding"/>
    <property type="evidence" value="ECO:0007669"/>
    <property type="project" value="UniProtKB-KW"/>
</dbReference>
<dbReference type="PRINTS" id="PR00598">
    <property type="entry name" value="HTHMARR"/>
</dbReference>
<dbReference type="SMART" id="SM00347">
    <property type="entry name" value="HTH_MARR"/>
    <property type="match status" value="1"/>
</dbReference>
<name>C7RG57_ANAPD</name>
<organism evidence="5 6">
    <name type="scientific">Anaerococcus prevotii (strain ATCC 9321 / DSM 20548 / JCM 6508 / NCTC 11806 / PC1)</name>
    <name type="common">Peptostreptococcus prevotii</name>
    <name type="synonym">Peptococcus prevotii</name>
    <dbReference type="NCBI Taxonomy" id="525919"/>
    <lineage>
        <taxon>Bacteria</taxon>
        <taxon>Bacillati</taxon>
        <taxon>Bacillota</taxon>
        <taxon>Tissierellia</taxon>
        <taxon>Tissierellales</taxon>
        <taxon>Peptoniphilaceae</taxon>
        <taxon>Anaerococcus</taxon>
    </lineage>
</organism>
<evidence type="ECO:0000313" key="6">
    <source>
        <dbReference type="Proteomes" id="UP000002294"/>
    </source>
</evidence>
<dbReference type="EMBL" id="CP001708">
    <property type="protein sequence ID" value="ACV28468.1"/>
    <property type="molecule type" value="Genomic_DNA"/>
</dbReference>
<reference evidence="5 6" key="1">
    <citation type="journal article" date="2009" name="Stand. Genomic Sci.">
        <title>Complete genome sequence of Anaerococcus prevotii type strain (PC1).</title>
        <authorList>
            <person name="Labutti K."/>
            <person name="Pukall R."/>
            <person name="Steenblock K."/>
            <person name="Glavina Del Rio T."/>
            <person name="Tice H."/>
            <person name="Copeland A."/>
            <person name="Cheng J.F."/>
            <person name="Lucas S."/>
            <person name="Chen F."/>
            <person name="Nolan M."/>
            <person name="Bruce D."/>
            <person name="Goodwin L."/>
            <person name="Pitluck S."/>
            <person name="Ivanova N."/>
            <person name="Mavromatis K."/>
            <person name="Ovchinnikova G."/>
            <person name="Pati A."/>
            <person name="Chen A."/>
            <person name="Palaniappan K."/>
            <person name="Land M."/>
            <person name="Hauser L."/>
            <person name="Chang Y.J."/>
            <person name="Jeffries C.D."/>
            <person name="Chain P."/>
            <person name="Saunders E."/>
            <person name="Brettin T."/>
            <person name="Detter J.C."/>
            <person name="Han C."/>
            <person name="Goker M."/>
            <person name="Bristow J."/>
            <person name="Eisen J.A."/>
            <person name="Markowitz V."/>
            <person name="Hugenholtz P."/>
            <person name="Kyrpides N.C."/>
            <person name="Klenk H.P."/>
            <person name="Lapidus A."/>
        </authorList>
    </citation>
    <scope>NUCLEOTIDE SEQUENCE [LARGE SCALE GENOMIC DNA]</scope>
    <source>
        <strain evidence="6">ATCC 9321 / DSM 20548 / JCM 6508 / NCTC 11806 / PC1</strain>
    </source>
</reference>
<keyword evidence="6" id="KW-1185">Reference proteome</keyword>
<evidence type="ECO:0000259" key="4">
    <source>
        <dbReference type="PROSITE" id="PS50995"/>
    </source>
</evidence>
<dbReference type="OrthoDB" id="3237509at2"/>
<sequence length="160" mass="18405">MNDDLIQRLIRSLYKIGHGNSSKKLNNSVRGENMALALISKNKGSIYPKDIEKMMGISSARVSKIIKGLEEKKLVIRKPDKEDKRKTLVVLTDRGKKFENLRKEKVHFALSSMLELLGEEDGADFVRIIEKIEKSMPEIRKLCEKEFGDSAYDKDFEIFK</sequence>
<dbReference type="GO" id="GO:0003700">
    <property type="term" value="F:DNA-binding transcription factor activity"/>
    <property type="evidence" value="ECO:0007669"/>
    <property type="project" value="InterPro"/>
</dbReference>
<dbReference type="RefSeq" id="WP_015777380.1">
    <property type="nucleotide sequence ID" value="NC_013171.1"/>
</dbReference>
<evidence type="ECO:0000256" key="1">
    <source>
        <dbReference type="ARBA" id="ARBA00023015"/>
    </source>
</evidence>
<dbReference type="PANTHER" id="PTHR42756:SF1">
    <property type="entry name" value="TRANSCRIPTIONAL REPRESSOR OF EMRAB OPERON"/>
    <property type="match status" value="1"/>
</dbReference>
<dbReference type="HOGENOM" id="CLU_083287_12_1_9"/>
<dbReference type="SUPFAM" id="SSF46785">
    <property type="entry name" value="Winged helix' DNA-binding domain"/>
    <property type="match status" value="1"/>
</dbReference>
<evidence type="ECO:0000313" key="5">
    <source>
        <dbReference type="EMBL" id="ACV28468.1"/>
    </source>
</evidence>
<keyword evidence="1" id="KW-0805">Transcription regulation</keyword>
<dbReference type="PANTHER" id="PTHR42756">
    <property type="entry name" value="TRANSCRIPTIONAL REGULATOR, MARR"/>
    <property type="match status" value="1"/>
</dbReference>
<dbReference type="InterPro" id="IPR036390">
    <property type="entry name" value="WH_DNA-bd_sf"/>
</dbReference>
<dbReference type="AlphaFoldDB" id="C7RG57"/>
<protein>
    <submittedName>
        <fullName evidence="5">Transcriptional regulator, MarR family</fullName>
    </submittedName>
</protein>
<evidence type="ECO:0000256" key="3">
    <source>
        <dbReference type="ARBA" id="ARBA00023163"/>
    </source>
</evidence>
<dbReference type="KEGG" id="apr:Apre_0419"/>
<keyword evidence="3" id="KW-0804">Transcription</keyword>
<keyword evidence="2" id="KW-0238">DNA-binding</keyword>
<dbReference type="Proteomes" id="UP000002294">
    <property type="component" value="Chromosome"/>
</dbReference>
<evidence type="ECO:0000256" key="2">
    <source>
        <dbReference type="ARBA" id="ARBA00023125"/>
    </source>
</evidence>